<reference evidence="11" key="1">
    <citation type="journal article" date="2019" name="Int. J. Syst. Evol. Microbiol.">
        <title>The Global Catalogue of Microorganisms (GCM) 10K type strain sequencing project: providing services to taxonomists for standard genome sequencing and annotation.</title>
        <authorList>
            <consortium name="The Broad Institute Genomics Platform"/>
            <consortium name="The Broad Institute Genome Sequencing Center for Infectious Disease"/>
            <person name="Wu L."/>
            <person name="Ma J."/>
        </authorList>
    </citation>
    <scope>NUCLEOTIDE SEQUENCE [LARGE SCALE GENOMIC DNA]</scope>
    <source>
        <strain evidence="11">CGMCC 1.7064</strain>
    </source>
</reference>
<evidence type="ECO:0000256" key="4">
    <source>
        <dbReference type="ARBA" id="ARBA00022827"/>
    </source>
</evidence>
<dbReference type="InterPro" id="IPR013786">
    <property type="entry name" value="AcylCoA_DH/ox_N"/>
</dbReference>
<evidence type="ECO:0000256" key="5">
    <source>
        <dbReference type="RuleBase" id="RU362125"/>
    </source>
</evidence>
<dbReference type="PANTHER" id="PTHR43188">
    <property type="entry name" value="ACYL-COENZYME A OXIDASE"/>
    <property type="match status" value="1"/>
</dbReference>
<evidence type="ECO:0000256" key="1">
    <source>
        <dbReference type="ARBA" id="ARBA00001974"/>
    </source>
</evidence>
<dbReference type="SUPFAM" id="SSF56645">
    <property type="entry name" value="Acyl-CoA dehydrogenase NM domain-like"/>
    <property type="match status" value="1"/>
</dbReference>
<feature type="compositionally biased region" description="Basic and acidic residues" evidence="6">
    <location>
        <begin position="1"/>
        <end position="10"/>
    </location>
</feature>
<dbReference type="Gene3D" id="2.40.110.10">
    <property type="entry name" value="Butyryl-CoA Dehydrogenase, subunit A, domain 2"/>
    <property type="match status" value="1"/>
</dbReference>
<dbReference type="PROSITE" id="PS00073">
    <property type="entry name" value="ACYL_COA_DH_2"/>
    <property type="match status" value="1"/>
</dbReference>
<gene>
    <name evidence="10" type="ORF">GCM10010977_24800</name>
</gene>
<dbReference type="Proteomes" id="UP000642509">
    <property type="component" value="Unassembled WGS sequence"/>
</dbReference>
<keyword evidence="11" id="KW-1185">Reference proteome</keyword>
<keyword evidence="5" id="KW-0560">Oxidoreductase</keyword>
<evidence type="ECO:0000256" key="3">
    <source>
        <dbReference type="ARBA" id="ARBA00022630"/>
    </source>
</evidence>
<evidence type="ECO:0000256" key="2">
    <source>
        <dbReference type="ARBA" id="ARBA00009347"/>
    </source>
</evidence>
<dbReference type="InterPro" id="IPR037069">
    <property type="entry name" value="AcylCoA_DH/ox_N_sf"/>
</dbReference>
<sequence>MTENPARAERASGAAGSPFPGATEPAYDVTSPLDIDYYGAFRAIPAADREVWERARKAATAVADQMAMGWDRHEYPIEAATSLGRHQLFNDGLTHPDLEQFSPLATGLVNMELSRVDGSLGTVLAVQGGLALRTLVYFGSQEQQERYVKRIAAGEVLGSFALTEPDHGSDSSGLATRATRTAAGWVLRGAKKWIGNGASGGVTFVWARVDSEGEEDHGAVRCFLVPQETPGYRAEVIAGKGALRAIDQALIHLDDVELPAEALLPGAHSFKDTSRVLYATRAGVAWSALGHATACFESALAYSQQRVQFGKKLAQHQMVQEKLTRLLSHLVAMQMYCMNLAHLESEGILRPTQASLAKYHNTRTARLIASEARDMLGGNGILLENGVIRHQADIEAIHTYEGTESVQALLIGRDLTGFSAFA</sequence>
<comment type="caution">
    <text evidence="10">The sequence shown here is derived from an EMBL/GenBank/DDBJ whole genome shotgun (WGS) entry which is preliminary data.</text>
</comment>
<feature type="domain" description="Acyl-CoA dehydrogenase/oxidase N-terminal" evidence="9">
    <location>
        <begin position="48"/>
        <end position="155"/>
    </location>
</feature>
<feature type="domain" description="Acyl-CoA oxidase/dehydrogenase middle" evidence="8">
    <location>
        <begin position="159"/>
        <end position="256"/>
    </location>
</feature>
<dbReference type="Pfam" id="PF02770">
    <property type="entry name" value="Acyl-CoA_dh_M"/>
    <property type="match status" value="1"/>
</dbReference>
<dbReference type="InterPro" id="IPR006089">
    <property type="entry name" value="Acyl-CoA_DH_CS"/>
</dbReference>
<keyword evidence="4 5" id="KW-0274">FAD</keyword>
<comment type="similarity">
    <text evidence="2 5">Belongs to the acyl-CoA dehydrogenase family.</text>
</comment>
<proteinExistence type="inferred from homology"/>
<keyword evidence="3 5" id="KW-0285">Flavoprotein</keyword>
<dbReference type="InterPro" id="IPR009100">
    <property type="entry name" value="AcylCoA_DH/oxidase_NM_dom_sf"/>
</dbReference>
<name>A0ABQ2M6P9_9MICC</name>
<dbReference type="PANTHER" id="PTHR43188:SF1">
    <property type="entry name" value="ACYL-COA DEHYDROGENASE"/>
    <property type="match status" value="1"/>
</dbReference>
<evidence type="ECO:0000256" key="6">
    <source>
        <dbReference type="SAM" id="MobiDB-lite"/>
    </source>
</evidence>
<dbReference type="Gene3D" id="1.10.540.10">
    <property type="entry name" value="Acyl-CoA dehydrogenase/oxidase, N-terminal domain"/>
    <property type="match status" value="1"/>
</dbReference>
<evidence type="ECO:0000313" key="11">
    <source>
        <dbReference type="Proteomes" id="UP000642509"/>
    </source>
</evidence>
<evidence type="ECO:0000259" key="9">
    <source>
        <dbReference type="Pfam" id="PF02771"/>
    </source>
</evidence>
<dbReference type="Pfam" id="PF02771">
    <property type="entry name" value="Acyl-CoA_dh_N"/>
    <property type="match status" value="1"/>
</dbReference>
<evidence type="ECO:0000259" key="7">
    <source>
        <dbReference type="Pfam" id="PF00441"/>
    </source>
</evidence>
<dbReference type="EMBL" id="BMLQ01000007">
    <property type="protein sequence ID" value="GGO47477.1"/>
    <property type="molecule type" value="Genomic_DNA"/>
</dbReference>
<feature type="region of interest" description="Disordered" evidence="6">
    <location>
        <begin position="1"/>
        <end position="25"/>
    </location>
</feature>
<dbReference type="RefSeq" id="WP_188806474.1">
    <property type="nucleotide sequence ID" value="NZ_BAAAOU010000002.1"/>
</dbReference>
<dbReference type="InterPro" id="IPR036250">
    <property type="entry name" value="AcylCo_DH-like_C"/>
</dbReference>
<dbReference type="Gene3D" id="1.20.140.10">
    <property type="entry name" value="Butyryl-CoA Dehydrogenase, subunit A, domain 3"/>
    <property type="match status" value="1"/>
</dbReference>
<dbReference type="InterPro" id="IPR006091">
    <property type="entry name" value="Acyl-CoA_Oxase/DH_mid-dom"/>
</dbReference>
<evidence type="ECO:0000259" key="8">
    <source>
        <dbReference type="Pfam" id="PF02770"/>
    </source>
</evidence>
<protein>
    <submittedName>
        <fullName evidence="10">Acyl-CoA dehydrogenase</fullName>
    </submittedName>
</protein>
<dbReference type="InterPro" id="IPR045008">
    <property type="entry name" value="ACX4-like"/>
</dbReference>
<feature type="domain" description="Acyl-CoA dehydrogenase/oxidase C-terminal" evidence="7">
    <location>
        <begin position="274"/>
        <end position="415"/>
    </location>
</feature>
<feature type="compositionally biased region" description="Low complexity" evidence="6">
    <location>
        <begin position="11"/>
        <end position="22"/>
    </location>
</feature>
<dbReference type="InterPro" id="IPR046373">
    <property type="entry name" value="Acyl-CoA_Oxase/DH_mid-dom_sf"/>
</dbReference>
<evidence type="ECO:0000313" key="10">
    <source>
        <dbReference type="EMBL" id="GGO47477.1"/>
    </source>
</evidence>
<organism evidence="10 11">
    <name type="scientific">Citricoccus zhacaiensis</name>
    <dbReference type="NCBI Taxonomy" id="489142"/>
    <lineage>
        <taxon>Bacteria</taxon>
        <taxon>Bacillati</taxon>
        <taxon>Actinomycetota</taxon>
        <taxon>Actinomycetes</taxon>
        <taxon>Micrococcales</taxon>
        <taxon>Micrococcaceae</taxon>
        <taxon>Citricoccus</taxon>
    </lineage>
</organism>
<accession>A0ABQ2M6P9</accession>
<comment type="cofactor">
    <cofactor evidence="1 5">
        <name>FAD</name>
        <dbReference type="ChEBI" id="CHEBI:57692"/>
    </cofactor>
</comment>
<dbReference type="SUPFAM" id="SSF47203">
    <property type="entry name" value="Acyl-CoA dehydrogenase C-terminal domain-like"/>
    <property type="match status" value="1"/>
</dbReference>
<dbReference type="Pfam" id="PF00441">
    <property type="entry name" value="Acyl-CoA_dh_1"/>
    <property type="match status" value="1"/>
</dbReference>
<dbReference type="InterPro" id="IPR009075">
    <property type="entry name" value="AcylCo_DH/oxidase_C"/>
</dbReference>